<dbReference type="InterPro" id="IPR026516">
    <property type="entry name" value="THAP1/10"/>
</dbReference>
<dbReference type="InterPro" id="IPR006612">
    <property type="entry name" value="THAP_Znf"/>
</dbReference>
<keyword evidence="4 5" id="KW-0238">DNA-binding</keyword>
<dbReference type="PANTHER" id="PTHR46600">
    <property type="entry name" value="THAP DOMAIN-CONTAINING"/>
    <property type="match status" value="1"/>
</dbReference>
<evidence type="ECO:0000259" key="7">
    <source>
        <dbReference type="PROSITE" id="PS50950"/>
    </source>
</evidence>
<evidence type="ECO:0000256" key="3">
    <source>
        <dbReference type="ARBA" id="ARBA00022833"/>
    </source>
</evidence>
<dbReference type="InterPro" id="IPR038441">
    <property type="entry name" value="THAP_Znf_sf"/>
</dbReference>
<accession>A0A6J0C3F3</accession>
<dbReference type="RefSeq" id="XP_015521062.1">
    <property type="nucleotide sequence ID" value="XM_015665576.2"/>
</dbReference>
<keyword evidence="3" id="KW-0862">Zinc</keyword>
<dbReference type="Proteomes" id="UP000829291">
    <property type="component" value="Chromosome 2"/>
</dbReference>
<dbReference type="SUPFAM" id="SSF57716">
    <property type="entry name" value="Glucocorticoid receptor-like (DNA-binding domain)"/>
    <property type="match status" value="1"/>
</dbReference>
<keyword evidence="1" id="KW-0479">Metal-binding</keyword>
<name>A0A6J0C3F3_NEOLC</name>
<dbReference type="InParanoid" id="A0A6J0C3F3"/>
<dbReference type="SMART" id="SM00980">
    <property type="entry name" value="THAP"/>
    <property type="match status" value="1"/>
</dbReference>
<evidence type="ECO:0000313" key="8">
    <source>
        <dbReference type="Proteomes" id="UP000829291"/>
    </source>
</evidence>
<feature type="compositionally biased region" description="Low complexity" evidence="6">
    <location>
        <begin position="137"/>
        <end position="150"/>
    </location>
</feature>
<evidence type="ECO:0000256" key="5">
    <source>
        <dbReference type="PROSITE-ProRule" id="PRU00309"/>
    </source>
</evidence>
<gene>
    <name evidence="9" type="primary">LOC107225198</name>
</gene>
<evidence type="ECO:0000256" key="2">
    <source>
        <dbReference type="ARBA" id="ARBA00022771"/>
    </source>
</evidence>
<keyword evidence="8" id="KW-1185">Reference proteome</keyword>
<dbReference type="GeneID" id="107225198"/>
<sequence length="337" mass="38590">MPNCCIKACKNWSGNTKNKHISFHVFPKKYELRKKWIDSCGSEKINIANARVCSVHFEESCFDIRSEFLHENYALSTRRRLRGDALPTKFLTESTGVSKRRAAVVQNVSSVWKDSAKKRRVSLEFVTIDKENYASTSISHASSTTSNNNNKVEDNCSTPSTSTRKKIFLKSDETHEISAKPACVTSDYAQRASYKSVRSDGVQTLNCENSKCQHLERYQSCIEENIKLQEEIKKLNRQLCNQEKDIEEQVRDKILQLLDPIFTPGQIKRLLRPNQTKVMWSLEDIASAIEFHSISSKGYKYLLKKNFPLPGLSTLRKWAAKVDLSEEVLDVHEEIST</sequence>
<evidence type="ECO:0000256" key="6">
    <source>
        <dbReference type="SAM" id="MobiDB-lite"/>
    </source>
</evidence>
<evidence type="ECO:0000256" key="4">
    <source>
        <dbReference type="ARBA" id="ARBA00023125"/>
    </source>
</evidence>
<protein>
    <submittedName>
        <fullName evidence="9">Uncharacterized protein LOC107225198</fullName>
    </submittedName>
</protein>
<dbReference type="Pfam" id="PF05485">
    <property type="entry name" value="THAP"/>
    <property type="match status" value="1"/>
</dbReference>
<feature type="region of interest" description="Disordered" evidence="6">
    <location>
        <begin position="137"/>
        <end position="159"/>
    </location>
</feature>
<dbReference type="PANTHER" id="PTHR46600:SF11">
    <property type="entry name" value="THAP DOMAIN-CONTAINING PROTEIN 10"/>
    <property type="match status" value="1"/>
</dbReference>
<dbReference type="GO" id="GO:0008270">
    <property type="term" value="F:zinc ion binding"/>
    <property type="evidence" value="ECO:0007669"/>
    <property type="project" value="UniProtKB-KW"/>
</dbReference>
<dbReference type="SMART" id="SM00692">
    <property type="entry name" value="DM3"/>
    <property type="match status" value="1"/>
</dbReference>
<proteinExistence type="predicted"/>
<dbReference type="KEGG" id="nlo:107225198"/>
<dbReference type="AlphaFoldDB" id="A0A6J0C3F3"/>
<reference evidence="9" key="1">
    <citation type="submission" date="2025-08" db="UniProtKB">
        <authorList>
            <consortium name="RefSeq"/>
        </authorList>
    </citation>
    <scope>IDENTIFICATION</scope>
    <source>
        <tissue evidence="9">Thorax and Abdomen</tissue>
    </source>
</reference>
<dbReference type="GO" id="GO:0043565">
    <property type="term" value="F:sequence-specific DNA binding"/>
    <property type="evidence" value="ECO:0007669"/>
    <property type="project" value="InterPro"/>
</dbReference>
<keyword evidence="2 5" id="KW-0863">Zinc-finger</keyword>
<dbReference type="Gene3D" id="6.20.210.20">
    <property type="entry name" value="THAP domain"/>
    <property type="match status" value="1"/>
</dbReference>
<evidence type="ECO:0000256" key="1">
    <source>
        <dbReference type="ARBA" id="ARBA00022723"/>
    </source>
</evidence>
<dbReference type="PROSITE" id="PS50950">
    <property type="entry name" value="ZF_THAP"/>
    <property type="match status" value="1"/>
</dbReference>
<organism evidence="9">
    <name type="scientific">Neodiprion lecontei</name>
    <name type="common">Redheaded pine sawfly</name>
    <dbReference type="NCBI Taxonomy" id="441921"/>
    <lineage>
        <taxon>Eukaryota</taxon>
        <taxon>Metazoa</taxon>
        <taxon>Ecdysozoa</taxon>
        <taxon>Arthropoda</taxon>
        <taxon>Hexapoda</taxon>
        <taxon>Insecta</taxon>
        <taxon>Pterygota</taxon>
        <taxon>Neoptera</taxon>
        <taxon>Endopterygota</taxon>
        <taxon>Hymenoptera</taxon>
        <taxon>Tenthredinoidea</taxon>
        <taxon>Diprionidae</taxon>
        <taxon>Diprioninae</taxon>
        <taxon>Neodiprion</taxon>
    </lineage>
</organism>
<feature type="domain" description="THAP-type" evidence="7">
    <location>
        <begin position="1"/>
        <end position="90"/>
    </location>
</feature>
<dbReference type="OrthoDB" id="6628944at2759"/>
<evidence type="ECO:0000313" key="9">
    <source>
        <dbReference type="RefSeq" id="XP_015521062.1"/>
    </source>
</evidence>